<proteinExistence type="predicted"/>
<evidence type="ECO:0000256" key="1">
    <source>
        <dbReference type="ARBA" id="ARBA00023125"/>
    </source>
</evidence>
<dbReference type="Proteomes" id="UP000265798">
    <property type="component" value="Unassembled WGS sequence"/>
</dbReference>
<comment type="caution">
    <text evidence="3">The sequence shown here is derived from an EMBL/GenBank/DDBJ whole genome shotgun (WGS) entry which is preliminary data.</text>
</comment>
<dbReference type="PANTHER" id="PTHR36924">
    <property type="entry name" value="ANTITOXIN HIGA-1"/>
    <property type="match status" value="1"/>
</dbReference>
<dbReference type="Pfam" id="PF01381">
    <property type="entry name" value="HTH_3"/>
    <property type="match status" value="1"/>
</dbReference>
<reference evidence="4" key="1">
    <citation type="submission" date="2018-05" db="EMBL/GenBank/DDBJ databases">
        <title>Leptospira yasudae sp. nov. and Leptospira stimsonii sp. nov., two pathogenic species of the genus Leptospira isolated from environmental sources.</title>
        <authorList>
            <person name="Casanovas-Massana A."/>
            <person name="Hamond C."/>
            <person name="Santos L.A."/>
            <person name="Hacker K.P."/>
            <person name="Balassiano I."/>
            <person name="Medeiros M.A."/>
            <person name="Reis M.G."/>
            <person name="Ko A.I."/>
            <person name="Wunder E.A."/>
        </authorList>
    </citation>
    <scope>NUCLEOTIDE SEQUENCE [LARGE SCALE GENOMIC DNA]</scope>
    <source>
        <strain evidence="4">Yale</strain>
    </source>
</reference>
<dbReference type="OrthoDB" id="9798100at2"/>
<protein>
    <submittedName>
        <fullName evidence="3">Addiction module antidote protein, HigA family</fullName>
    </submittedName>
</protein>
<dbReference type="SMART" id="SM00530">
    <property type="entry name" value="HTH_XRE"/>
    <property type="match status" value="1"/>
</dbReference>
<evidence type="ECO:0000313" key="3">
    <source>
        <dbReference type="EMBL" id="RHX90147.1"/>
    </source>
</evidence>
<dbReference type="PROSITE" id="PS50943">
    <property type="entry name" value="HTH_CROC1"/>
    <property type="match status" value="1"/>
</dbReference>
<organism evidence="3 4">
    <name type="scientific">Leptospira stimsonii</name>
    <dbReference type="NCBI Taxonomy" id="2202203"/>
    <lineage>
        <taxon>Bacteria</taxon>
        <taxon>Pseudomonadati</taxon>
        <taxon>Spirochaetota</taxon>
        <taxon>Spirochaetia</taxon>
        <taxon>Leptospirales</taxon>
        <taxon>Leptospiraceae</taxon>
        <taxon>Leptospira</taxon>
    </lineage>
</organism>
<evidence type="ECO:0000313" key="4">
    <source>
        <dbReference type="Proteomes" id="UP000265798"/>
    </source>
</evidence>
<dbReference type="AlphaFoldDB" id="A0A396Z904"/>
<dbReference type="InterPro" id="IPR013430">
    <property type="entry name" value="Toxin_antidote_HigA"/>
</dbReference>
<name>A0A396Z904_9LEPT</name>
<evidence type="ECO:0000259" key="2">
    <source>
        <dbReference type="PROSITE" id="PS50943"/>
    </source>
</evidence>
<dbReference type="GO" id="GO:0003677">
    <property type="term" value="F:DNA binding"/>
    <property type="evidence" value="ECO:0007669"/>
    <property type="project" value="UniProtKB-KW"/>
</dbReference>
<dbReference type="SUPFAM" id="SSF47413">
    <property type="entry name" value="lambda repressor-like DNA-binding domains"/>
    <property type="match status" value="1"/>
</dbReference>
<dbReference type="InterPro" id="IPR001387">
    <property type="entry name" value="Cro/C1-type_HTH"/>
</dbReference>
<dbReference type="InterPro" id="IPR010982">
    <property type="entry name" value="Lambda_DNA-bd_dom_sf"/>
</dbReference>
<dbReference type="PANTHER" id="PTHR36924:SF1">
    <property type="entry name" value="ANTITOXIN HIGA-1"/>
    <property type="match status" value="1"/>
</dbReference>
<dbReference type="NCBIfam" id="TIGR02607">
    <property type="entry name" value="antidote_HigA"/>
    <property type="match status" value="1"/>
</dbReference>
<dbReference type="RefSeq" id="WP_118969202.1">
    <property type="nucleotide sequence ID" value="NZ_QHCT01000003.1"/>
</dbReference>
<dbReference type="Gene3D" id="1.10.260.40">
    <property type="entry name" value="lambda repressor-like DNA-binding domains"/>
    <property type="match status" value="1"/>
</dbReference>
<accession>A0A396Z904</accession>
<feature type="domain" description="HTH cro/C1-type" evidence="2">
    <location>
        <begin position="32"/>
        <end position="72"/>
    </location>
</feature>
<dbReference type="CDD" id="cd00093">
    <property type="entry name" value="HTH_XRE"/>
    <property type="match status" value="1"/>
</dbReference>
<dbReference type="EMBL" id="QHCT01000003">
    <property type="protein sequence ID" value="RHX90147.1"/>
    <property type="molecule type" value="Genomic_DNA"/>
</dbReference>
<gene>
    <name evidence="3" type="primary">higA</name>
    <name evidence="3" type="ORF">DLM75_14060</name>
</gene>
<keyword evidence="1" id="KW-0238">DNA-binding</keyword>
<sequence length="103" mass="12199">MKIKNRRESDPHPGEVLKFDFLEPMSLSADRLSKDIGVSESLISQIIYRKKSITPDRALRLAKYFKMTPDFSLNYRMDFYLEELVRIKGKEYDRIKPTDLRVV</sequence>